<dbReference type="PANTHER" id="PTHR14379:SF7">
    <property type="entry name" value="ENDONUCLEASE OR GLYCOSYL HYDROLASE-RELATED"/>
    <property type="match status" value="1"/>
</dbReference>
<dbReference type="GO" id="GO:0010468">
    <property type="term" value="P:regulation of gene expression"/>
    <property type="evidence" value="ECO:0007669"/>
    <property type="project" value="InterPro"/>
</dbReference>
<keyword evidence="2" id="KW-1185">Reference proteome</keyword>
<dbReference type="PANTHER" id="PTHR14379">
    <property type="entry name" value="LIMKAIN B LKAP"/>
    <property type="match status" value="1"/>
</dbReference>
<comment type="caution">
    <text evidence="1">The sequence shown here is derived from an EMBL/GenBank/DDBJ whole genome shotgun (WGS) entry which is preliminary data.</text>
</comment>
<dbReference type="InterPro" id="IPR024768">
    <property type="entry name" value="Marf1"/>
</dbReference>
<evidence type="ECO:0008006" key="3">
    <source>
        <dbReference type="Google" id="ProtNLM"/>
    </source>
</evidence>
<protein>
    <recommendedName>
        <fullName evidence="3">NYN domain-containing protein</fullName>
    </recommendedName>
</protein>
<dbReference type="CDD" id="cd10910">
    <property type="entry name" value="PIN_limkain_b1_N_like"/>
    <property type="match status" value="1"/>
</dbReference>
<evidence type="ECO:0000313" key="2">
    <source>
        <dbReference type="Proteomes" id="UP000694251"/>
    </source>
</evidence>
<dbReference type="AlphaFoldDB" id="A0A8T2H085"/>
<reference evidence="1 2" key="1">
    <citation type="submission" date="2020-12" db="EMBL/GenBank/DDBJ databases">
        <title>Concerted genomic and epigenomic changes stabilize Arabidopsis allopolyploids.</title>
        <authorList>
            <person name="Chen Z."/>
        </authorList>
    </citation>
    <scope>NUCLEOTIDE SEQUENCE [LARGE SCALE GENOMIC DNA]</scope>
    <source>
        <strain evidence="1">As9502</strain>
        <tissue evidence="1">Leaf</tissue>
    </source>
</reference>
<evidence type="ECO:0000313" key="1">
    <source>
        <dbReference type="EMBL" id="KAG7653098.1"/>
    </source>
</evidence>
<dbReference type="EMBL" id="JAEFBJ010000001">
    <property type="protein sequence ID" value="KAG7653098.1"/>
    <property type="molecule type" value="Genomic_DNA"/>
</dbReference>
<dbReference type="Proteomes" id="UP000694251">
    <property type="component" value="Chromosome 1"/>
</dbReference>
<sequence length="200" mass="22587">MTGDVNAGKISVLWNLVDFPVPEGRGIREIVGSVLARKGYTGEILIKAYGETTNPYPPEDGFTFVHNSDKYWRLTMMLVDIGLWALDSPAPNIGPATLMVVAKNIEEETQFVHLVQNLKASCYNTIFVVPDGYRPEELPMPNVNLAWYWKSLLEGGEPIPYWDLQVILSRMKQDDSDVFRFETSDDEDTCSCAMLCQEDK</sequence>
<dbReference type="GO" id="GO:0005777">
    <property type="term" value="C:peroxisome"/>
    <property type="evidence" value="ECO:0007669"/>
    <property type="project" value="InterPro"/>
</dbReference>
<name>A0A8T2H085_ARASU</name>
<proteinExistence type="predicted"/>
<organism evidence="1 2">
    <name type="scientific">Arabidopsis suecica</name>
    <name type="common">Swedish thale-cress</name>
    <name type="synonym">Cardaminopsis suecica</name>
    <dbReference type="NCBI Taxonomy" id="45249"/>
    <lineage>
        <taxon>Eukaryota</taxon>
        <taxon>Viridiplantae</taxon>
        <taxon>Streptophyta</taxon>
        <taxon>Embryophyta</taxon>
        <taxon>Tracheophyta</taxon>
        <taxon>Spermatophyta</taxon>
        <taxon>Magnoliopsida</taxon>
        <taxon>eudicotyledons</taxon>
        <taxon>Gunneridae</taxon>
        <taxon>Pentapetalae</taxon>
        <taxon>rosids</taxon>
        <taxon>malvids</taxon>
        <taxon>Brassicales</taxon>
        <taxon>Brassicaceae</taxon>
        <taxon>Camelineae</taxon>
        <taxon>Arabidopsis</taxon>
    </lineage>
</organism>
<gene>
    <name evidence="1" type="ORF">ISN44_As01g004110</name>
</gene>
<accession>A0A8T2H085</accession>
<dbReference type="OrthoDB" id="1036956at2759"/>